<dbReference type="InterPro" id="IPR050171">
    <property type="entry name" value="MFS_Transporters"/>
</dbReference>
<dbReference type="GO" id="GO:0005886">
    <property type="term" value="C:plasma membrane"/>
    <property type="evidence" value="ECO:0007669"/>
    <property type="project" value="UniProtKB-SubCell"/>
</dbReference>
<dbReference type="PANTHER" id="PTHR23517:SF13">
    <property type="entry name" value="MAJOR FACILITATOR SUPERFAMILY MFS_1"/>
    <property type="match status" value="1"/>
</dbReference>
<evidence type="ECO:0000256" key="5">
    <source>
        <dbReference type="ARBA" id="ARBA00022989"/>
    </source>
</evidence>
<keyword evidence="5 7" id="KW-1133">Transmembrane helix</keyword>
<keyword evidence="6 7" id="KW-0472">Membrane</keyword>
<dbReference type="PROSITE" id="PS50850">
    <property type="entry name" value="MFS"/>
    <property type="match status" value="1"/>
</dbReference>
<proteinExistence type="predicted"/>
<evidence type="ECO:0000313" key="9">
    <source>
        <dbReference type="EMBL" id="CAA9330615.1"/>
    </source>
</evidence>
<sequence>MPALDASIDARSWKRAAFALFAVAAGTNVPTPLLLVYRDTLDLGPDVLTAVFGCYALGLVPALALAGPLSDRFGRRAVVLPCTVLAALTSLLLIAAASSLPVLFAGRALQGAVSGAVFSVASAWIAELSLVSGDGAAGRRAAVAMTGGFSLGPAVSGVLGQYAPLPTTLPYLVHVALVVVGLVAVLRVPETVALVPQAERPVKGPLVERADRVVLLTVLAPLAVCVYAFPTVVVSAVPVLVETDAPPVLLTGVLAGLTLGFGTVAAPLQRRLGSWTALAAVLLGVVGYLTAMAGADSGSPPLLLASSLLLGSGGGLALASGLTLTARLARPGRRGALSAVFLGCAYIGFGAPYVVAVAAQATSVEVPLAVGAGLSALLAARLLVAT</sequence>
<keyword evidence="2" id="KW-0813">Transport</keyword>
<feature type="transmembrane region" description="Helical" evidence="7">
    <location>
        <begin position="247"/>
        <end position="268"/>
    </location>
</feature>
<feature type="domain" description="Major facilitator superfamily (MFS) profile" evidence="8">
    <location>
        <begin position="1"/>
        <end position="386"/>
    </location>
</feature>
<evidence type="ECO:0000259" key="8">
    <source>
        <dbReference type="PROSITE" id="PS50850"/>
    </source>
</evidence>
<evidence type="ECO:0000256" key="6">
    <source>
        <dbReference type="ARBA" id="ARBA00023136"/>
    </source>
</evidence>
<dbReference type="InterPro" id="IPR011701">
    <property type="entry name" value="MFS"/>
</dbReference>
<evidence type="ECO:0000256" key="3">
    <source>
        <dbReference type="ARBA" id="ARBA00022475"/>
    </source>
</evidence>
<feature type="transmembrane region" description="Helical" evidence="7">
    <location>
        <begin position="16"/>
        <end position="35"/>
    </location>
</feature>
<comment type="subcellular location">
    <subcellularLocation>
        <location evidence="1">Cell membrane</location>
        <topology evidence="1">Multi-pass membrane protein</topology>
    </subcellularLocation>
</comment>
<feature type="transmembrane region" description="Helical" evidence="7">
    <location>
        <begin position="47"/>
        <end position="66"/>
    </location>
</feature>
<accession>A0A6J4LH51</accession>
<dbReference type="EMBL" id="CADCUE010000110">
    <property type="protein sequence ID" value="CAA9330615.1"/>
    <property type="molecule type" value="Genomic_DNA"/>
</dbReference>
<evidence type="ECO:0000256" key="4">
    <source>
        <dbReference type="ARBA" id="ARBA00022692"/>
    </source>
</evidence>
<dbReference type="PROSITE" id="PS00216">
    <property type="entry name" value="SUGAR_TRANSPORT_1"/>
    <property type="match status" value="1"/>
</dbReference>
<feature type="transmembrane region" description="Helical" evidence="7">
    <location>
        <begin position="213"/>
        <end position="241"/>
    </location>
</feature>
<dbReference type="AlphaFoldDB" id="A0A6J4LH51"/>
<dbReference type="Pfam" id="PF07690">
    <property type="entry name" value="MFS_1"/>
    <property type="match status" value="1"/>
</dbReference>
<evidence type="ECO:0000256" key="7">
    <source>
        <dbReference type="SAM" id="Phobius"/>
    </source>
</evidence>
<dbReference type="Gene3D" id="1.20.1250.20">
    <property type="entry name" value="MFS general substrate transporter like domains"/>
    <property type="match status" value="1"/>
</dbReference>
<protein>
    <recommendedName>
        <fullName evidence="8">Major facilitator superfamily (MFS) profile domain-containing protein</fullName>
    </recommendedName>
</protein>
<dbReference type="InterPro" id="IPR036259">
    <property type="entry name" value="MFS_trans_sf"/>
</dbReference>
<feature type="transmembrane region" description="Helical" evidence="7">
    <location>
        <begin position="336"/>
        <end position="360"/>
    </location>
</feature>
<feature type="transmembrane region" description="Helical" evidence="7">
    <location>
        <begin position="366"/>
        <end position="384"/>
    </location>
</feature>
<keyword evidence="4 7" id="KW-0812">Transmembrane</keyword>
<dbReference type="InterPro" id="IPR005829">
    <property type="entry name" value="Sugar_transporter_CS"/>
</dbReference>
<keyword evidence="3" id="KW-1003">Cell membrane</keyword>
<organism evidence="9">
    <name type="scientific">uncultured Frankineae bacterium</name>
    <dbReference type="NCBI Taxonomy" id="437475"/>
    <lineage>
        <taxon>Bacteria</taxon>
        <taxon>Bacillati</taxon>
        <taxon>Actinomycetota</taxon>
        <taxon>Actinomycetes</taxon>
        <taxon>Frankiales</taxon>
        <taxon>environmental samples</taxon>
    </lineage>
</organism>
<evidence type="ECO:0000256" key="1">
    <source>
        <dbReference type="ARBA" id="ARBA00004651"/>
    </source>
</evidence>
<feature type="transmembrane region" description="Helical" evidence="7">
    <location>
        <begin position="142"/>
        <end position="163"/>
    </location>
</feature>
<dbReference type="SUPFAM" id="SSF103473">
    <property type="entry name" value="MFS general substrate transporter"/>
    <property type="match status" value="1"/>
</dbReference>
<feature type="transmembrane region" description="Helical" evidence="7">
    <location>
        <begin position="169"/>
        <end position="188"/>
    </location>
</feature>
<feature type="transmembrane region" description="Helical" evidence="7">
    <location>
        <begin position="301"/>
        <end position="324"/>
    </location>
</feature>
<feature type="transmembrane region" description="Helical" evidence="7">
    <location>
        <begin position="275"/>
        <end position="295"/>
    </location>
</feature>
<gene>
    <name evidence="9" type="ORF">AVDCRST_MAG16-1282</name>
</gene>
<feature type="transmembrane region" description="Helical" evidence="7">
    <location>
        <begin position="78"/>
        <end position="97"/>
    </location>
</feature>
<dbReference type="GO" id="GO:0022857">
    <property type="term" value="F:transmembrane transporter activity"/>
    <property type="evidence" value="ECO:0007669"/>
    <property type="project" value="InterPro"/>
</dbReference>
<reference evidence="9" key="1">
    <citation type="submission" date="2020-02" db="EMBL/GenBank/DDBJ databases">
        <authorList>
            <person name="Meier V. D."/>
        </authorList>
    </citation>
    <scope>NUCLEOTIDE SEQUENCE</scope>
    <source>
        <strain evidence="9">AVDCRST_MAG16</strain>
    </source>
</reference>
<feature type="transmembrane region" description="Helical" evidence="7">
    <location>
        <begin position="109"/>
        <end position="130"/>
    </location>
</feature>
<dbReference type="PANTHER" id="PTHR23517">
    <property type="entry name" value="RESISTANCE PROTEIN MDTM, PUTATIVE-RELATED-RELATED"/>
    <property type="match status" value="1"/>
</dbReference>
<evidence type="ECO:0000256" key="2">
    <source>
        <dbReference type="ARBA" id="ARBA00022448"/>
    </source>
</evidence>
<dbReference type="InterPro" id="IPR020846">
    <property type="entry name" value="MFS_dom"/>
</dbReference>
<feature type="non-terminal residue" evidence="9">
    <location>
        <position position="386"/>
    </location>
</feature>
<name>A0A6J4LH51_9ACTN</name>